<dbReference type="AlphaFoldDB" id="F2NUW7"/>
<evidence type="ECO:0000256" key="1">
    <source>
        <dbReference type="SAM" id="SignalP"/>
    </source>
</evidence>
<gene>
    <name evidence="2" type="ordered locus">Tresu_0103</name>
</gene>
<dbReference type="Proteomes" id="UP000006852">
    <property type="component" value="Chromosome"/>
</dbReference>
<organism evidence="2 3">
    <name type="scientific">Treponema succinifaciens (strain ATCC 33096 / DSM 2489 / 6091)</name>
    <dbReference type="NCBI Taxonomy" id="869209"/>
    <lineage>
        <taxon>Bacteria</taxon>
        <taxon>Pseudomonadati</taxon>
        <taxon>Spirochaetota</taxon>
        <taxon>Spirochaetia</taxon>
        <taxon>Spirochaetales</taxon>
        <taxon>Treponemataceae</taxon>
        <taxon>Treponema</taxon>
    </lineage>
</organism>
<dbReference type="GeneID" id="302999812"/>
<dbReference type="eggNOG" id="ENOG5032UA8">
    <property type="taxonomic scope" value="Bacteria"/>
</dbReference>
<keyword evidence="1" id="KW-0732">Signal</keyword>
<feature type="chain" id="PRO_5003287450" description="Lipoprotein" evidence="1">
    <location>
        <begin position="21"/>
        <end position="198"/>
    </location>
</feature>
<name>F2NUW7_TRES6</name>
<reference evidence="3" key="2">
    <citation type="submission" date="2011-04" db="EMBL/GenBank/DDBJ databases">
        <title>The complete genome of chromosome of Treponema succinifaciens DSM 2489.</title>
        <authorList>
            <person name="Lucas S."/>
            <person name="Copeland A."/>
            <person name="Lapidus A."/>
            <person name="Bruce D."/>
            <person name="Goodwin L."/>
            <person name="Pitluck S."/>
            <person name="Peters L."/>
            <person name="Kyrpides N."/>
            <person name="Mavromatis K."/>
            <person name="Ivanova N."/>
            <person name="Ovchinnikova G."/>
            <person name="Teshima H."/>
            <person name="Detter J.C."/>
            <person name="Tapia R."/>
            <person name="Han C."/>
            <person name="Land M."/>
            <person name="Hauser L."/>
            <person name="Markowitz V."/>
            <person name="Cheng J.-F."/>
            <person name="Hugenholtz P."/>
            <person name="Woyke T."/>
            <person name="Wu D."/>
            <person name="Gronow S."/>
            <person name="Wellnitz S."/>
            <person name="Brambilla E."/>
            <person name="Klenk H.-P."/>
            <person name="Eisen J.A."/>
        </authorList>
    </citation>
    <scope>NUCLEOTIDE SEQUENCE [LARGE SCALE GENOMIC DNA]</scope>
    <source>
        <strain evidence="3">ATCC 33096 / DSM 2489 / 6091</strain>
    </source>
</reference>
<evidence type="ECO:0000313" key="3">
    <source>
        <dbReference type="Proteomes" id="UP000006852"/>
    </source>
</evidence>
<feature type="signal peptide" evidence="1">
    <location>
        <begin position="1"/>
        <end position="20"/>
    </location>
</feature>
<accession>F2NUW7</accession>
<evidence type="ECO:0008006" key="4">
    <source>
        <dbReference type="Google" id="ProtNLM"/>
    </source>
</evidence>
<dbReference type="KEGG" id="tsu:Tresu_0103"/>
<sequence>MKKLISIFTLLFVYSLSVFAGPFGLDMGMTLEDVTKACGGNETEYISDDRYYIQPVKSHPLFEGYVVWISETEGLYYIKGISREIQANSYGTEVKQEFAKLLSPLERKYGTFAKIDKISKDSLFQDEKYWMTAVAEGSRTFEFHWTADENNFEKFGGLTTISIGIRTQATYITDKAYIWIEYGFANAVSAFDNLDDVL</sequence>
<proteinExistence type="predicted"/>
<dbReference type="HOGENOM" id="CLU_061765_2_0_12"/>
<keyword evidence="3" id="KW-1185">Reference proteome</keyword>
<dbReference type="STRING" id="869209.Tresu_0103"/>
<dbReference type="OrthoDB" id="1551389at2"/>
<protein>
    <recommendedName>
        <fullName evidence="4">Lipoprotein</fullName>
    </recommendedName>
</protein>
<dbReference type="EMBL" id="CP002631">
    <property type="protein sequence ID" value="AEB13071.1"/>
    <property type="molecule type" value="Genomic_DNA"/>
</dbReference>
<dbReference type="RefSeq" id="WP_013700382.1">
    <property type="nucleotide sequence ID" value="NC_015385.1"/>
</dbReference>
<reference evidence="2 3" key="1">
    <citation type="journal article" date="2011" name="Stand. Genomic Sci.">
        <title>Complete genome sequence of Treponema succinifaciens type strain (6091).</title>
        <authorList>
            <person name="Han C."/>
            <person name="Gronow S."/>
            <person name="Teshima H."/>
            <person name="Lapidus A."/>
            <person name="Nolan M."/>
            <person name="Lucas S."/>
            <person name="Hammon N."/>
            <person name="Deshpande S."/>
            <person name="Cheng J.F."/>
            <person name="Zeytun A."/>
            <person name="Tapia R."/>
            <person name="Goodwin L."/>
            <person name="Pitluck S."/>
            <person name="Liolios K."/>
            <person name="Pagani I."/>
            <person name="Ivanova N."/>
            <person name="Mavromatis K."/>
            <person name="Mikhailova N."/>
            <person name="Huntemann M."/>
            <person name="Pati A."/>
            <person name="Chen A."/>
            <person name="Palaniappan K."/>
            <person name="Land M."/>
            <person name="Hauser L."/>
            <person name="Brambilla E.M."/>
            <person name="Rohde M."/>
            <person name="Goker M."/>
            <person name="Woyke T."/>
            <person name="Bristow J."/>
            <person name="Eisen J.A."/>
            <person name="Markowitz V."/>
            <person name="Hugenholtz P."/>
            <person name="Kyrpides N.C."/>
            <person name="Klenk H.P."/>
            <person name="Detter J.C."/>
        </authorList>
    </citation>
    <scope>NUCLEOTIDE SEQUENCE [LARGE SCALE GENOMIC DNA]</scope>
    <source>
        <strain evidence="3">ATCC 33096 / DSM 2489 / 6091</strain>
    </source>
</reference>
<evidence type="ECO:0000313" key="2">
    <source>
        <dbReference type="EMBL" id="AEB13071.1"/>
    </source>
</evidence>